<dbReference type="GO" id="GO:0005768">
    <property type="term" value="C:endosome"/>
    <property type="evidence" value="ECO:0007669"/>
    <property type="project" value="TreeGrafter"/>
</dbReference>
<dbReference type="Proteomes" id="UP000594364">
    <property type="component" value="Chromosome 2"/>
</dbReference>
<organism evidence="5 6">
    <name type="scientific">Epichloe festucae (strain Fl1)</name>
    <dbReference type="NCBI Taxonomy" id="877507"/>
    <lineage>
        <taxon>Eukaryota</taxon>
        <taxon>Fungi</taxon>
        <taxon>Dikarya</taxon>
        <taxon>Ascomycota</taxon>
        <taxon>Pezizomycotina</taxon>
        <taxon>Sordariomycetes</taxon>
        <taxon>Hypocreomycetidae</taxon>
        <taxon>Hypocreales</taxon>
        <taxon>Clavicipitaceae</taxon>
        <taxon>Epichloe</taxon>
    </lineage>
</organism>
<feature type="coiled-coil region" evidence="4">
    <location>
        <begin position="77"/>
        <end position="108"/>
    </location>
</feature>
<evidence type="ECO:0000256" key="2">
    <source>
        <dbReference type="ARBA" id="ARBA00013807"/>
    </source>
</evidence>
<reference evidence="5 6" key="1">
    <citation type="journal article" date="2018" name="PLoS Genet.">
        <title>Repeat elements organise 3D genome structure and mediate transcription in the filamentous fungus Epichloe festucae.</title>
        <authorList>
            <person name="Winter D.J."/>
            <person name="Ganley A.R.D."/>
            <person name="Young C.A."/>
            <person name="Liachko I."/>
            <person name="Schardl C.L."/>
            <person name="Dupont P.Y."/>
            <person name="Berry D."/>
            <person name="Ram A."/>
            <person name="Scott B."/>
            <person name="Cox M.P."/>
        </authorList>
    </citation>
    <scope>NUCLEOTIDE SEQUENCE [LARGE SCALE GENOMIC DNA]</scope>
    <source>
        <strain evidence="5 6">Fl1</strain>
    </source>
</reference>
<gene>
    <name evidence="5" type="ORF">C2857_003230</name>
</gene>
<keyword evidence="3 4" id="KW-0175">Coiled coil</keyword>
<dbReference type="InterPro" id="IPR018791">
    <property type="entry name" value="UV_resistance/autophagy_Atg14"/>
</dbReference>
<dbReference type="GO" id="GO:0035493">
    <property type="term" value="P:SNARE complex assembly"/>
    <property type="evidence" value="ECO:0007669"/>
    <property type="project" value="TreeGrafter"/>
</dbReference>
<keyword evidence="6" id="KW-1185">Reference proteome</keyword>
<dbReference type="GO" id="GO:0032991">
    <property type="term" value="C:protein-containing complex"/>
    <property type="evidence" value="ECO:0007669"/>
    <property type="project" value="UniProtKB-ARBA"/>
</dbReference>
<proteinExistence type="inferred from homology"/>
<evidence type="ECO:0000313" key="5">
    <source>
        <dbReference type="EMBL" id="QPG96119.1"/>
    </source>
</evidence>
<dbReference type="GO" id="GO:0000149">
    <property type="term" value="F:SNARE binding"/>
    <property type="evidence" value="ECO:0007669"/>
    <property type="project" value="TreeGrafter"/>
</dbReference>
<sequence>MECSICHRRHDAQKLPFLCPVDARNNIYQGRMKNLQLILEIETLKGQIDKSSADSTASSPGGLEQSLARQCLTEDRADQILAAAQKLREEIKAAREEIRSRKAALARRRSDFASVSDGLVQRRVKQQQELDKSAQMLRFRWAQKTEATANTRAFLCTEALKLYGLRRTKKGGSGRYDYHLGKVPIIDLAGMDSISPEVISTSLAHVAHILILVCHYLSVRLPAELTLPHRDYPRPTIFNLNSSHRHSQIPFPSFPGFSPSSASHVRGTESQRVPRPRPLFIEKPLTQLAKEDPTTYSFFLEGVTLLAYDIAWLCCSQGVSVGNTSSFEDICSMGRNLYSFLMSAQAHDFHTINIKVPGWAASGEEVREEPQGNWLGRYSHGGAFYFLGSTEGTELTRSFKLPSPLKLADKLKKRLIGDAPTPDWELLDDDAWKVEDTSMSGNTVGNQGIVIGKVADVKPANRSGSNGWTKLKHR</sequence>
<dbReference type="AlphaFoldDB" id="A0A7S9KP26"/>
<dbReference type="PANTHER" id="PTHR15157:SF13">
    <property type="entry name" value="AUTOPHAGY-RELATED PROTEIN 14"/>
    <property type="match status" value="1"/>
</dbReference>
<dbReference type="GO" id="GO:0000323">
    <property type="term" value="C:lytic vacuole"/>
    <property type="evidence" value="ECO:0007669"/>
    <property type="project" value="TreeGrafter"/>
</dbReference>
<comment type="similarity">
    <text evidence="1">Belongs to the ATG14 family.</text>
</comment>
<evidence type="ECO:0000256" key="4">
    <source>
        <dbReference type="SAM" id="Coils"/>
    </source>
</evidence>
<name>A0A7S9KP26_EPIFF</name>
<dbReference type="EMBL" id="CP031386">
    <property type="protein sequence ID" value="QPG96119.1"/>
    <property type="molecule type" value="Genomic_DNA"/>
</dbReference>
<evidence type="ECO:0000256" key="3">
    <source>
        <dbReference type="ARBA" id="ARBA00023054"/>
    </source>
</evidence>
<dbReference type="OrthoDB" id="16772at2759"/>
<evidence type="ECO:0000256" key="1">
    <source>
        <dbReference type="ARBA" id="ARBA00009574"/>
    </source>
</evidence>
<dbReference type="PANTHER" id="PTHR15157">
    <property type="entry name" value="UV RADIATION RESISTANCE-ASSOCIATED GENE PROTEIN"/>
    <property type="match status" value="1"/>
</dbReference>
<evidence type="ECO:0000313" key="6">
    <source>
        <dbReference type="Proteomes" id="UP000594364"/>
    </source>
</evidence>
<accession>A0A7S9KP26</accession>
<protein>
    <recommendedName>
        <fullName evidence="2">Autophagy-related protein 14</fullName>
    </recommendedName>
</protein>
<dbReference type="Pfam" id="PF10186">
    <property type="entry name" value="ATG14"/>
    <property type="match status" value="1"/>
</dbReference>